<name>A0A117NHR6_PICGL</name>
<sequence length="36" mass="4139">MVNMYIIGSAPTTPILIYFTIIIIYLLLLFMDKSSE</sequence>
<dbReference type="EMBL" id="LKAM01000004">
    <property type="protein sequence ID" value="KUM48813.1"/>
    <property type="molecule type" value="Genomic_DNA"/>
</dbReference>
<organism evidence="2">
    <name type="scientific">Picea glauca</name>
    <name type="common">White spruce</name>
    <name type="synonym">Pinus glauca</name>
    <dbReference type="NCBI Taxonomy" id="3330"/>
    <lineage>
        <taxon>Eukaryota</taxon>
        <taxon>Viridiplantae</taxon>
        <taxon>Streptophyta</taxon>
        <taxon>Embryophyta</taxon>
        <taxon>Tracheophyta</taxon>
        <taxon>Spermatophyta</taxon>
        <taxon>Pinopsida</taxon>
        <taxon>Pinidae</taxon>
        <taxon>Conifers I</taxon>
        <taxon>Pinales</taxon>
        <taxon>Pinaceae</taxon>
        <taxon>Picea</taxon>
    </lineage>
</organism>
<keyword evidence="1" id="KW-0812">Transmembrane</keyword>
<feature type="transmembrane region" description="Helical" evidence="1">
    <location>
        <begin position="12"/>
        <end position="31"/>
    </location>
</feature>
<evidence type="ECO:0000256" key="1">
    <source>
        <dbReference type="SAM" id="Phobius"/>
    </source>
</evidence>
<keyword evidence="1" id="KW-1133">Transmembrane helix</keyword>
<keyword evidence="2" id="KW-0496">Mitochondrion</keyword>
<comment type="caution">
    <text evidence="2">The sequence shown here is derived from an EMBL/GenBank/DDBJ whole genome shotgun (WGS) entry which is preliminary data.</text>
</comment>
<proteinExistence type="predicted"/>
<geneLocation type="mitochondrion" evidence="2"/>
<keyword evidence="1" id="KW-0472">Membrane</keyword>
<gene>
    <name evidence="2" type="ORF">ABT39_MTgene4149</name>
</gene>
<reference evidence="2" key="1">
    <citation type="journal article" date="2015" name="Genome Biol. Evol.">
        <title>Organellar Genomes of White Spruce (Picea glauca): Assembly and Annotation.</title>
        <authorList>
            <person name="Jackman S.D."/>
            <person name="Warren R.L."/>
            <person name="Gibb E.A."/>
            <person name="Vandervalk B.P."/>
            <person name="Mohamadi H."/>
            <person name="Chu J."/>
            <person name="Raymond A."/>
            <person name="Pleasance S."/>
            <person name="Coope R."/>
            <person name="Wildung M.R."/>
            <person name="Ritland C.E."/>
            <person name="Bousquet J."/>
            <person name="Jones S.J."/>
            <person name="Bohlmann J."/>
            <person name="Birol I."/>
        </authorList>
    </citation>
    <scope>NUCLEOTIDE SEQUENCE [LARGE SCALE GENOMIC DNA]</scope>
    <source>
        <tissue evidence="2">Flushing bud</tissue>
    </source>
</reference>
<dbReference type="AlphaFoldDB" id="A0A117NHR6"/>
<protein>
    <submittedName>
        <fullName evidence="2">Uncharacterized protein</fullName>
    </submittedName>
</protein>
<evidence type="ECO:0000313" key="2">
    <source>
        <dbReference type="EMBL" id="KUM48813.1"/>
    </source>
</evidence>
<accession>A0A117NHR6</accession>